<evidence type="ECO:0000256" key="13">
    <source>
        <dbReference type="ARBA" id="ARBA00023163"/>
    </source>
</evidence>
<comment type="caution">
    <text evidence="16">The sequence shown here is derived from an EMBL/GenBank/DDBJ whole genome shotgun (WGS) entry which is preliminary data.</text>
</comment>
<dbReference type="GO" id="GO:0005737">
    <property type="term" value="C:cytoplasm"/>
    <property type="evidence" value="ECO:0007669"/>
    <property type="project" value="UniProtKB-SubCell"/>
</dbReference>
<reference evidence="16 17" key="1">
    <citation type="submission" date="2020-11" db="EMBL/GenBank/DDBJ databases">
        <title>Kefir isolates.</title>
        <authorList>
            <person name="Marcisauskas S."/>
            <person name="Kim Y."/>
            <person name="Blasche S."/>
        </authorList>
    </citation>
    <scope>NUCLEOTIDE SEQUENCE [LARGE SCALE GENOMIC DNA]</scope>
    <source>
        <strain evidence="16 17">OG2</strain>
    </source>
</reference>
<protein>
    <recommendedName>
        <fullName evidence="5">poly(A)-specific ribonuclease</fullName>
        <ecNumber evidence="5">3.1.13.4</ecNumber>
    </recommendedName>
</protein>
<evidence type="ECO:0000313" key="16">
    <source>
        <dbReference type="EMBL" id="KAG0671788.1"/>
    </source>
</evidence>
<keyword evidence="14" id="KW-0539">Nucleus</keyword>
<dbReference type="OrthoDB" id="1164111at2759"/>
<evidence type="ECO:0000313" key="17">
    <source>
        <dbReference type="Proteomes" id="UP000750334"/>
    </source>
</evidence>
<evidence type="ECO:0000256" key="4">
    <source>
        <dbReference type="ARBA" id="ARBA00008372"/>
    </source>
</evidence>
<keyword evidence="6" id="KW-0963">Cytoplasm</keyword>
<accession>A0A9P6WE35</accession>
<keyword evidence="11" id="KW-0694">RNA-binding</keyword>
<dbReference type="Pfam" id="PF04857">
    <property type="entry name" value="CAF1"/>
    <property type="match status" value="1"/>
</dbReference>
<dbReference type="PANTHER" id="PTHR10797">
    <property type="entry name" value="CCR4-NOT TRANSCRIPTION COMPLEX SUBUNIT"/>
    <property type="match status" value="1"/>
</dbReference>
<keyword evidence="12" id="KW-0805">Transcription regulation</keyword>
<dbReference type="GO" id="GO:0005634">
    <property type="term" value="C:nucleus"/>
    <property type="evidence" value="ECO:0007669"/>
    <property type="project" value="UniProtKB-SubCell"/>
</dbReference>
<feature type="compositionally biased region" description="Low complexity" evidence="15">
    <location>
        <begin position="18"/>
        <end position="31"/>
    </location>
</feature>
<evidence type="ECO:0000256" key="9">
    <source>
        <dbReference type="ARBA" id="ARBA00022801"/>
    </source>
</evidence>
<feature type="compositionally biased region" description="Polar residues" evidence="15">
    <location>
        <begin position="37"/>
        <end position="52"/>
    </location>
</feature>
<proteinExistence type="inferred from homology"/>
<evidence type="ECO:0000256" key="12">
    <source>
        <dbReference type="ARBA" id="ARBA00023015"/>
    </source>
</evidence>
<keyword evidence="8" id="KW-0479">Metal-binding</keyword>
<comment type="similarity">
    <text evidence="4">Belongs to the CAF1 family.</text>
</comment>
<dbReference type="SUPFAM" id="SSF53098">
    <property type="entry name" value="Ribonuclease H-like"/>
    <property type="match status" value="1"/>
</dbReference>
<name>A0A9P6WE35_MAUEX</name>
<dbReference type="GO" id="GO:0030014">
    <property type="term" value="C:CCR4-NOT complex"/>
    <property type="evidence" value="ECO:0007669"/>
    <property type="project" value="InterPro"/>
</dbReference>
<dbReference type="GO" id="GO:0046872">
    <property type="term" value="F:metal ion binding"/>
    <property type="evidence" value="ECO:0007669"/>
    <property type="project" value="UniProtKB-KW"/>
</dbReference>
<dbReference type="EC" id="3.1.13.4" evidence="5"/>
<evidence type="ECO:0000256" key="15">
    <source>
        <dbReference type="SAM" id="MobiDB-lite"/>
    </source>
</evidence>
<evidence type="ECO:0000256" key="2">
    <source>
        <dbReference type="ARBA" id="ARBA00004123"/>
    </source>
</evidence>
<keyword evidence="17" id="KW-1185">Reference proteome</keyword>
<dbReference type="InterPro" id="IPR012337">
    <property type="entry name" value="RNaseH-like_sf"/>
</dbReference>
<evidence type="ECO:0000256" key="5">
    <source>
        <dbReference type="ARBA" id="ARBA00012161"/>
    </source>
</evidence>
<dbReference type="Proteomes" id="UP000750334">
    <property type="component" value="Unassembled WGS sequence"/>
</dbReference>
<feature type="compositionally biased region" description="Low complexity" evidence="15">
    <location>
        <begin position="53"/>
        <end position="67"/>
    </location>
</feature>
<dbReference type="FunFam" id="3.30.420.10:FF:000107">
    <property type="entry name" value="Poly(A) ribonuclease POP2"/>
    <property type="match status" value="1"/>
</dbReference>
<dbReference type="AlphaFoldDB" id="A0A9P6WE35"/>
<evidence type="ECO:0000256" key="10">
    <source>
        <dbReference type="ARBA" id="ARBA00022839"/>
    </source>
</evidence>
<dbReference type="Gene3D" id="3.30.420.10">
    <property type="entry name" value="Ribonuclease H-like superfamily/Ribonuclease H"/>
    <property type="match status" value="1"/>
</dbReference>
<dbReference type="EMBL" id="PUHR01000008">
    <property type="protein sequence ID" value="KAG0671788.1"/>
    <property type="molecule type" value="Genomic_DNA"/>
</dbReference>
<keyword evidence="10" id="KW-0269">Exonuclease</keyword>
<evidence type="ECO:0000256" key="8">
    <source>
        <dbReference type="ARBA" id="ARBA00022723"/>
    </source>
</evidence>
<keyword evidence="9" id="KW-0378">Hydrolase</keyword>
<dbReference type="InterPro" id="IPR036397">
    <property type="entry name" value="RNaseH_sf"/>
</dbReference>
<gene>
    <name evidence="16" type="ORF">C6P45_005053</name>
</gene>
<comment type="subcellular location">
    <subcellularLocation>
        <location evidence="3">Cytoplasm</location>
    </subcellularLocation>
    <subcellularLocation>
        <location evidence="2">Nucleus</location>
    </subcellularLocation>
</comment>
<evidence type="ECO:0000256" key="1">
    <source>
        <dbReference type="ARBA" id="ARBA00001663"/>
    </source>
</evidence>
<evidence type="ECO:0000256" key="11">
    <source>
        <dbReference type="ARBA" id="ARBA00022884"/>
    </source>
</evidence>
<organism evidence="16 17">
    <name type="scientific">Maudiozyma exigua</name>
    <name type="common">Yeast</name>
    <name type="synonym">Kazachstania exigua</name>
    <dbReference type="NCBI Taxonomy" id="34358"/>
    <lineage>
        <taxon>Eukaryota</taxon>
        <taxon>Fungi</taxon>
        <taxon>Dikarya</taxon>
        <taxon>Ascomycota</taxon>
        <taxon>Saccharomycotina</taxon>
        <taxon>Saccharomycetes</taxon>
        <taxon>Saccharomycetales</taxon>
        <taxon>Saccharomycetaceae</taxon>
        <taxon>Maudiozyma</taxon>
    </lineage>
</organism>
<keyword evidence="13" id="KW-0804">Transcription</keyword>
<feature type="compositionally biased region" description="Low complexity" evidence="15">
    <location>
        <begin position="99"/>
        <end position="111"/>
    </location>
</feature>
<keyword evidence="7" id="KW-0540">Nuclease</keyword>
<dbReference type="InterPro" id="IPR006941">
    <property type="entry name" value="RNase_CAF1"/>
</dbReference>
<sequence>MQNIQPQGMPMRDRQFFNQNNDKQNNSANGNIAMGLPNNTFGSQLNANGLMNQGQQQQPQQQHQPGHLPVLQGFNQPQDQGNAYLMNQKGGPMIPPQQPQQQSQQPQQPQPFNNNGNLGAPGPMSNNLPPVLNVMQQPGVNVNVNRPVNMQMGPNMNTVGATNNTGGSGIMPPMILPPLIHLFVRDVWKSNLHSEFVAIRRLATQYNYVSVSTEFIGTLARPIGNFSSKEDYHYQTMRSNVDILNPVQLGISLSDANGNKPDNEPSTWQFNFEFDSNKEMISAESLELLRNSGINFENHRTLGIDKFEFAQLMTDSGLIMDPNTTWVTFHAAYDLGFLVHILMNDMMPSTRDDFEWWVHKFMPNLFDLNLLYKMIRDFKNPQQTQAPPKYSLTTVGDEIGIPRFPIFTKTGGQALLMLLSFCYLSKMSMHKLPDGTDFAQYKNIIYGINEDQTQAAGRVQGQPQFPIPMQAQGPK</sequence>
<evidence type="ECO:0000256" key="6">
    <source>
        <dbReference type="ARBA" id="ARBA00022490"/>
    </source>
</evidence>
<feature type="region of interest" description="Disordered" evidence="15">
    <location>
        <begin position="1"/>
        <end position="130"/>
    </location>
</feature>
<dbReference type="GO" id="GO:0004535">
    <property type="term" value="F:poly(A)-specific ribonuclease activity"/>
    <property type="evidence" value="ECO:0007669"/>
    <property type="project" value="UniProtKB-EC"/>
</dbReference>
<evidence type="ECO:0000256" key="14">
    <source>
        <dbReference type="ARBA" id="ARBA00023242"/>
    </source>
</evidence>
<dbReference type="InterPro" id="IPR039637">
    <property type="entry name" value="CNOT7/CNOT8/Pop2"/>
</dbReference>
<dbReference type="GO" id="GO:0003723">
    <property type="term" value="F:RNA binding"/>
    <property type="evidence" value="ECO:0007669"/>
    <property type="project" value="UniProtKB-KW"/>
</dbReference>
<evidence type="ECO:0000256" key="3">
    <source>
        <dbReference type="ARBA" id="ARBA00004496"/>
    </source>
</evidence>
<evidence type="ECO:0000256" key="7">
    <source>
        <dbReference type="ARBA" id="ARBA00022722"/>
    </source>
</evidence>
<comment type="catalytic activity">
    <reaction evidence="1">
        <text>Exonucleolytic cleavage of poly(A) to 5'-AMP.</text>
        <dbReference type="EC" id="3.1.13.4"/>
    </reaction>
</comment>